<proteinExistence type="predicted"/>
<dbReference type="OrthoDB" id="10258718at2759"/>
<evidence type="ECO:0000313" key="3">
    <source>
        <dbReference type="Proteomes" id="UP000008974"/>
    </source>
</evidence>
<accession>E1EXU8</accession>
<gene>
    <name evidence="2" type="ORF">GLP15_806</name>
</gene>
<name>E1EXU8_GIAIA</name>
<sequence>MSLYGSPPASIPYREVLEVGNRLEKAWKERKAETFLAKIEHHPVRRPASSGSGSGKPSLVCSSPQATGSQLAIRCPRKSISSSRNSLDSPLHFRQYTLADPPASRDSMVAIGYTNNSKNSNISNPPVPLHILAPPTNSKVEWKESLGESLVVNTPLRQSVCANDTGHKITEPVTVPRPPRMYSISTRYSPPRNPLTHPESIYPLDSTQPTDAFVTESKQIPGRKDPVLGPATCEEVSPTKRNFRSPIVMCSTKTTEMGHYSRVAAKSPLARPQALLPFNPRRTAKQFRQEIMALGPPPEVKPMVMTTSCMLHRPKVTQYDLVTKGASNLLKFDRLEFRVHRPPSSGTDFVTGAYHSNGVFQKSLRPHSIKKADITGRNIVITEFDIDSQNNTDVPFSDLLDIR</sequence>
<dbReference type="VEuPathDB" id="GiardiaDB:GLP15_806"/>
<protein>
    <submittedName>
        <fullName evidence="2">Uncharacterized protein</fullName>
    </submittedName>
</protein>
<dbReference type="Proteomes" id="UP000008974">
    <property type="component" value="Unassembled WGS sequence"/>
</dbReference>
<feature type="region of interest" description="Disordered" evidence="1">
    <location>
        <begin position="39"/>
        <end position="65"/>
    </location>
</feature>
<comment type="caution">
    <text evidence="2">The sequence shown here is derived from an EMBL/GenBank/DDBJ whole genome shotgun (WGS) entry which is preliminary data.</text>
</comment>
<reference evidence="2 3" key="1">
    <citation type="journal article" date="2010" name="BMC Genomics">
        <title>Genome analysis and comparative genomics of a Giardia intestinalis assemblage E isolate.</title>
        <authorList>
            <person name="Jerlstrom-Hultqvist J."/>
            <person name="Franzen O."/>
            <person name="Ankarklev J."/>
            <person name="Xu F."/>
            <person name="Nohynkova E."/>
            <person name="Andersson J.O."/>
            <person name="Svard S.G."/>
            <person name="Andersson B."/>
        </authorList>
    </citation>
    <scope>NUCLEOTIDE SEQUENCE [LARGE SCALE GENOMIC DNA]</scope>
    <source>
        <strain evidence="2 3">P15</strain>
    </source>
</reference>
<evidence type="ECO:0000256" key="1">
    <source>
        <dbReference type="SAM" id="MobiDB-lite"/>
    </source>
</evidence>
<dbReference type="EMBL" id="ACVC01000054">
    <property type="protein sequence ID" value="EFO64932.1"/>
    <property type="molecule type" value="Genomic_DNA"/>
</dbReference>
<evidence type="ECO:0000313" key="2">
    <source>
        <dbReference type="EMBL" id="EFO64932.1"/>
    </source>
</evidence>
<organism evidence="2 3">
    <name type="scientific">Giardia intestinalis (strain P15)</name>
    <name type="common">Giardia lamblia</name>
    <dbReference type="NCBI Taxonomy" id="658858"/>
    <lineage>
        <taxon>Eukaryota</taxon>
        <taxon>Metamonada</taxon>
        <taxon>Diplomonadida</taxon>
        <taxon>Hexamitidae</taxon>
        <taxon>Giardiinae</taxon>
        <taxon>Giardia</taxon>
    </lineage>
</organism>
<dbReference type="AlphaFoldDB" id="E1EXU8"/>
<dbReference type="OMA" id="RLEFRVH"/>